<reference evidence="2 3" key="1">
    <citation type="submission" date="2019-03" db="EMBL/GenBank/DDBJ databases">
        <title>Genomic Encyclopedia of Type Strains, Phase IV (KMG-IV): sequencing the most valuable type-strain genomes for metagenomic binning, comparative biology and taxonomic classification.</title>
        <authorList>
            <person name="Goeker M."/>
        </authorList>
    </citation>
    <scope>NUCLEOTIDE SEQUENCE [LARGE SCALE GENOMIC DNA]</scope>
    <source>
        <strain evidence="2 3">DSM 12121</strain>
    </source>
</reference>
<evidence type="ECO:0000313" key="3">
    <source>
        <dbReference type="Proteomes" id="UP000295129"/>
    </source>
</evidence>
<dbReference type="RefSeq" id="WP_133594637.1">
    <property type="nucleotide sequence ID" value="NZ_SNVV01000025.1"/>
</dbReference>
<evidence type="ECO:0000259" key="1">
    <source>
        <dbReference type="Pfam" id="PF10276"/>
    </source>
</evidence>
<dbReference type="OrthoDB" id="9806844at2"/>
<comment type="caution">
    <text evidence="2">The sequence shown here is derived from an EMBL/GenBank/DDBJ whole genome shotgun (WGS) entry which is preliminary data.</text>
</comment>
<dbReference type="Pfam" id="PF10276">
    <property type="entry name" value="zf-CHCC"/>
    <property type="match status" value="1"/>
</dbReference>
<feature type="domain" description="Zinc finger CHCC-type" evidence="1">
    <location>
        <begin position="26"/>
        <end position="55"/>
    </location>
</feature>
<dbReference type="AlphaFoldDB" id="A0A4R6DPC1"/>
<dbReference type="EMBL" id="SNVV01000025">
    <property type="protein sequence ID" value="TDN46800.1"/>
    <property type="molecule type" value="Genomic_DNA"/>
</dbReference>
<proteinExistence type="predicted"/>
<name>A0A4R6DPC1_9RHOO</name>
<sequence>MADNTDKAQPIAVTAHDLPLHCPQPGAPLWARHPRVFLDVLKEGKAVCPYCSAQYVFSGERPSGHH</sequence>
<gene>
    <name evidence="2" type="ORF">C7389_12542</name>
</gene>
<organism evidence="2 3">
    <name type="scientific">Azoarcus indigens</name>
    <dbReference type="NCBI Taxonomy" id="29545"/>
    <lineage>
        <taxon>Bacteria</taxon>
        <taxon>Pseudomonadati</taxon>
        <taxon>Pseudomonadota</taxon>
        <taxon>Betaproteobacteria</taxon>
        <taxon>Rhodocyclales</taxon>
        <taxon>Zoogloeaceae</taxon>
        <taxon>Azoarcus</taxon>
    </lineage>
</organism>
<dbReference type="InterPro" id="IPR019401">
    <property type="entry name" value="Znf_CHCC"/>
</dbReference>
<keyword evidence="3" id="KW-1185">Reference proteome</keyword>
<dbReference type="Proteomes" id="UP000295129">
    <property type="component" value="Unassembled WGS sequence"/>
</dbReference>
<accession>A0A4R6DPC1</accession>
<protein>
    <submittedName>
        <fullName evidence="2">Putative Zn-finger protein</fullName>
    </submittedName>
</protein>
<evidence type="ECO:0000313" key="2">
    <source>
        <dbReference type="EMBL" id="TDN46800.1"/>
    </source>
</evidence>
<dbReference type="Gene3D" id="2.60.260.40">
    <property type="entry name" value="q5lls5 like domains"/>
    <property type="match status" value="1"/>
</dbReference>